<dbReference type="Pfam" id="PF01000">
    <property type="entry name" value="RNA_pol_A_bac"/>
    <property type="match status" value="1"/>
</dbReference>
<proteinExistence type="inferred from homology"/>
<feature type="compositionally biased region" description="Acidic residues" evidence="10">
    <location>
        <begin position="307"/>
        <end position="324"/>
    </location>
</feature>
<gene>
    <name evidence="12" type="ORF">EGYM00163_LOCUS28594</name>
</gene>
<organism evidence="12">
    <name type="scientific">Eutreptiella gymnastica</name>
    <dbReference type="NCBI Taxonomy" id="73025"/>
    <lineage>
        <taxon>Eukaryota</taxon>
        <taxon>Discoba</taxon>
        <taxon>Euglenozoa</taxon>
        <taxon>Euglenida</taxon>
        <taxon>Spirocuta</taxon>
        <taxon>Euglenophyceae</taxon>
        <taxon>Eutreptiales</taxon>
        <taxon>Eutreptiaceae</taxon>
        <taxon>Eutreptiella</taxon>
    </lineage>
</organism>
<keyword evidence="3" id="KW-0240">DNA-directed RNA polymerase</keyword>
<dbReference type="GO" id="GO:0006366">
    <property type="term" value="P:transcription by RNA polymerase II"/>
    <property type="evidence" value="ECO:0007669"/>
    <property type="project" value="TreeGrafter"/>
</dbReference>
<protein>
    <recommendedName>
        <fullName evidence="9">DNA-directed RNA polymerase II subunit RPB3</fullName>
    </recommendedName>
    <alternativeName>
        <fullName evidence="8">Plastid-encoded RNA polymerase subunit alpha</fullName>
    </alternativeName>
</protein>
<evidence type="ECO:0000313" key="12">
    <source>
        <dbReference type="EMBL" id="CAE0817429.1"/>
    </source>
</evidence>
<comment type="subcellular location">
    <subcellularLocation>
        <location evidence="2">Nucleus</location>
    </subcellularLocation>
</comment>
<dbReference type="Pfam" id="PF01193">
    <property type="entry name" value="RNA_pol_L"/>
    <property type="match status" value="1"/>
</dbReference>
<dbReference type="PANTHER" id="PTHR11800">
    <property type="entry name" value="DNA-DIRECTED RNA POLYMERASE"/>
    <property type="match status" value="1"/>
</dbReference>
<comment type="similarity">
    <text evidence="6">Belongs to the archaeal Rpo3/eukaryotic RPB3 RNA polymerase subunit family.</text>
</comment>
<dbReference type="InterPro" id="IPR036603">
    <property type="entry name" value="RBP11-like"/>
</dbReference>
<dbReference type="HAMAP" id="MF_00320">
    <property type="entry name" value="RNApol_arch_Rpo3"/>
    <property type="match status" value="1"/>
</dbReference>
<feature type="region of interest" description="Disordered" evidence="10">
    <location>
        <begin position="304"/>
        <end position="324"/>
    </location>
</feature>
<dbReference type="SMART" id="SM00662">
    <property type="entry name" value="RPOLD"/>
    <property type="match status" value="1"/>
</dbReference>
<dbReference type="InterPro" id="IPR022842">
    <property type="entry name" value="RNAP_Rpo3/Rpb3/RPAC1"/>
</dbReference>
<evidence type="ECO:0000256" key="5">
    <source>
        <dbReference type="ARBA" id="ARBA00023242"/>
    </source>
</evidence>
<dbReference type="InterPro" id="IPR011262">
    <property type="entry name" value="DNA-dir_RNA_pol_insert"/>
</dbReference>
<name>A0A7S4LAX6_9EUGL</name>
<dbReference type="NCBIfam" id="NF001988">
    <property type="entry name" value="PRK00783.1"/>
    <property type="match status" value="1"/>
</dbReference>
<dbReference type="GO" id="GO:0005665">
    <property type="term" value="C:RNA polymerase II, core complex"/>
    <property type="evidence" value="ECO:0007669"/>
    <property type="project" value="TreeGrafter"/>
</dbReference>
<evidence type="ECO:0000256" key="8">
    <source>
        <dbReference type="ARBA" id="ARBA00031776"/>
    </source>
</evidence>
<dbReference type="InterPro" id="IPR011263">
    <property type="entry name" value="DNA-dir_RNA_pol_RpoA/D/Rpb3"/>
</dbReference>
<dbReference type="FunFam" id="2.170.120.12:FF:000002">
    <property type="entry name" value="DNA-directed RNA polymerase II subunit RPB3"/>
    <property type="match status" value="1"/>
</dbReference>
<dbReference type="EMBL" id="HBJA01081854">
    <property type="protein sequence ID" value="CAE0817429.1"/>
    <property type="molecule type" value="Transcribed_RNA"/>
</dbReference>
<evidence type="ECO:0000256" key="9">
    <source>
        <dbReference type="ARBA" id="ARBA00072506"/>
    </source>
</evidence>
<evidence type="ECO:0000256" key="3">
    <source>
        <dbReference type="ARBA" id="ARBA00022478"/>
    </source>
</evidence>
<dbReference type="InterPro" id="IPR050518">
    <property type="entry name" value="Rpo3/RPB3_RNA_Pol_subunit"/>
</dbReference>
<evidence type="ECO:0000256" key="4">
    <source>
        <dbReference type="ARBA" id="ARBA00023163"/>
    </source>
</evidence>
<dbReference type="SUPFAM" id="SSF55257">
    <property type="entry name" value="RBP11-like subunits of RNA polymerase"/>
    <property type="match status" value="1"/>
</dbReference>
<dbReference type="Gene3D" id="3.30.1360.10">
    <property type="entry name" value="RNA polymerase, RBP11-like subunit"/>
    <property type="match status" value="2"/>
</dbReference>
<dbReference type="GO" id="GO:0003899">
    <property type="term" value="F:DNA-directed RNA polymerase activity"/>
    <property type="evidence" value="ECO:0007669"/>
    <property type="project" value="InterPro"/>
</dbReference>
<comment type="subunit">
    <text evidence="7">In plastids the minimal PEP RNA polymerase catalytic core is composed of four subunits: alpha, beta, beta', and beta''. When a (nuclear-encoded) sigma factor is associated with the core the holoenzyme is formed, which can initiate transcription.</text>
</comment>
<dbReference type="AlphaFoldDB" id="A0A7S4LAX6"/>
<evidence type="ECO:0000256" key="10">
    <source>
        <dbReference type="SAM" id="MobiDB-lite"/>
    </source>
</evidence>
<sequence>MIDDCQPVVEILELEPNEYIKFNLRNTNITMANTLRRVMQVEVPILAIDLVNLEKNSSVLPDEMLCQRLGLIPLTSTVAKEMNNVMDCPCDGACSECTVELTLNVRCPPDVNRMLVTNKDLKSSNPDVQPVDFTSFVPSGLDPDKYGGVVICKLTKGQEISCRCIARRGIGKEHAKWIPTCTVAMAYMPDIRINQEVADQMPSEHKHEWAECCPKKVFKYEPKTTLLEIERADDCIYCGECVMKAEDIGCDGLVSVKFKRSRNGTHNFVFTVETTGALPAEEIVLRAFEITRSKLKMMKKKLTEVAQSEDEEMHDDSEGQDPLM</sequence>
<accession>A0A7S4LAX6</accession>
<feature type="domain" description="DNA-directed RNA polymerase RpoA/D/Rpb3-type" evidence="11">
    <location>
        <begin position="19"/>
        <end position="301"/>
    </location>
</feature>
<dbReference type="Gene3D" id="2.170.120.12">
    <property type="entry name" value="DNA-directed RNA polymerase, insert domain"/>
    <property type="match status" value="1"/>
</dbReference>
<reference evidence="12" key="1">
    <citation type="submission" date="2021-01" db="EMBL/GenBank/DDBJ databases">
        <authorList>
            <person name="Corre E."/>
            <person name="Pelletier E."/>
            <person name="Niang G."/>
            <person name="Scheremetjew M."/>
            <person name="Finn R."/>
            <person name="Kale V."/>
            <person name="Holt S."/>
            <person name="Cochrane G."/>
            <person name="Meng A."/>
            <person name="Brown T."/>
            <person name="Cohen L."/>
        </authorList>
    </citation>
    <scope>NUCLEOTIDE SEQUENCE</scope>
    <source>
        <strain evidence="12">CCMP1594</strain>
    </source>
</reference>
<evidence type="ECO:0000256" key="2">
    <source>
        <dbReference type="ARBA" id="ARBA00004123"/>
    </source>
</evidence>
<comment type="function">
    <text evidence="1">DNA-dependent RNA polymerase catalyzes the transcription of DNA into RNA using the four ribonucleoside triphosphates as substrates.</text>
</comment>
<dbReference type="SUPFAM" id="SSF56553">
    <property type="entry name" value="Insert subdomain of RNA polymerase alpha subunit"/>
    <property type="match status" value="1"/>
</dbReference>
<dbReference type="PANTHER" id="PTHR11800:SF2">
    <property type="entry name" value="DNA-DIRECTED RNA POLYMERASE II SUBUNIT RPB3"/>
    <property type="match status" value="1"/>
</dbReference>
<evidence type="ECO:0000256" key="7">
    <source>
        <dbReference type="ARBA" id="ARBA00026088"/>
    </source>
</evidence>
<dbReference type="InterPro" id="IPR036643">
    <property type="entry name" value="RNApol_insert_sf"/>
</dbReference>
<keyword evidence="5" id="KW-0539">Nucleus</keyword>
<keyword evidence="4" id="KW-0804">Transcription</keyword>
<evidence type="ECO:0000256" key="1">
    <source>
        <dbReference type="ARBA" id="ARBA00004026"/>
    </source>
</evidence>
<evidence type="ECO:0000256" key="6">
    <source>
        <dbReference type="ARBA" id="ARBA00025804"/>
    </source>
</evidence>
<dbReference type="GO" id="GO:0046983">
    <property type="term" value="F:protein dimerization activity"/>
    <property type="evidence" value="ECO:0007669"/>
    <property type="project" value="InterPro"/>
</dbReference>
<evidence type="ECO:0000259" key="11">
    <source>
        <dbReference type="SMART" id="SM00662"/>
    </source>
</evidence>